<evidence type="ECO:0000313" key="2">
    <source>
        <dbReference type="Proteomes" id="UP000663868"/>
    </source>
</evidence>
<gene>
    <name evidence="1" type="ORF">KXQ929_LOCUS47027</name>
</gene>
<evidence type="ECO:0000313" key="1">
    <source>
        <dbReference type="EMBL" id="CAF4328355.1"/>
    </source>
</evidence>
<reference evidence="1" key="1">
    <citation type="submission" date="2021-02" db="EMBL/GenBank/DDBJ databases">
        <authorList>
            <person name="Nowell W R."/>
        </authorList>
    </citation>
    <scope>NUCLEOTIDE SEQUENCE</scope>
</reference>
<name>A0A820JLR9_9BILA</name>
<organism evidence="1 2">
    <name type="scientific">Adineta steineri</name>
    <dbReference type="NCBI Taxonomy" id="433720"/>
    <lineage>
        <taxon>Eukaryota</taxon>
        <taxon>Metazoa</taxon>
        <taxon>Spiralia</taxon>
        <taxon>Gnathifera</taxon>
        <taxon>Rotifera</taxon>
        <taxon>Eurotatoria</taxon>
        <taxon>Bdelloidea</taxon>
        <taxon>Adinetida</taxon>
        <taxon>Adinetidae</taxon>
        <taxon>Adineta</taxon>
    </lineage>
</organism>
<dbReference type="Proteomes" id="UP000663868">
    <property type="component" value="Unassembled WGS sequence"/>
</dbReference>
<comment type="caution">
    <text evidence="1">The sequence shown here is derived from an EMBL/GenBank/DDBJ whole genome shotgun (WGS) entry which is preliminary data.</text>
</comment>
<dbReference type="EMBL" id="CAJOBB010016424">
    <property type="protein sequence ID" value="CAF4328355.1"/>
    <property type="molecule type" value="Genomic_DNA"/>
</dbReference>
<dbReference type="AlphaFoldDB" id="A0A820JLR9"/>
<protein>
    <submittedName>
        <fullName evidence="1">Uncharacterized protein</fullName>
    </submittedName>
</protein>
<feature type="non-terminal residue" evidence="1">
    <location>
        <position position="1"/>
    </location>
</feature>
<proteinExistence type="predicted"/>
<sequence length="112" mass="13463">MPITPKERLEVKSDLSVEPVSSYQSLNKRETDRHRLIMCHCHFLYDCIYYPSININRLLKQRRRSFKRRKSSSVSLTSNMSIDDNFCPYTRKVYSHNTNDENEENLKKKFEI</sequence>
<accession>A0A820JLR9</accession>